<reference evidence="1" key="1">
    <citation type="submission" date="2021-06" db="EMBL/GenBank/DDBJ databases">
        <authorList>
            <person name="Hodson N. C."/>
            <person name="Mongue J. A."/>
            <person name="Jaron S. K."/>
        </authorList>
    </citation>
    <scope>NUCLEOTIDE SEQUENCE</scope>
</reference>
<comment type="caution">
    <text evidence="1">The sequence shown here is derived from an EMBL/GenBank/DDBJ whole genome shotgun (WGS) entry which is preliminary data.</text>
</comment>
<gene>
    <name evidence="1" type="ORF">AFUS01_LOCUS20069</name>
</gene>
<dbReference type="EMBL" id="CAJVCH010213597">
    <property type="protein sequence ID" value="CAG7731482.1"/>
    <property type="molecule type" value="Genomic_DNA"/>
</dbReference>
<accession>A0A8J2K911</accession>
<name>A0A8J2K911_9HEXA</name>
<sequence length="67" mass="7593">MADVEDKGYFKGKDTAVAFYIANEHCFWSSTAAFELGYRCLGEPLAQATHGVYCLDTFMMKYSKHLL</sequence>
<evidence type="ECO:0000313" key="1">
    <source>
        <dbReference type="EMBL" id="CAG7731482.1"/>
    </source>
</evidence>
<proteinExistence type="predicted"/>
<dbReference type="AlphaFoldDB" id="A0A8J2K911"/>
<evidence type="ECO:0000313" key="2">
    <source>
        <dbReference type="Proteomes" id="UP000708208"/>
    </source>
</evidence>
<organism evidence="1 2">
    <name type="scientific">Allacma fusca</name>
    <dbReference type="NCBI Taxonomy" id="39272"/>
    <lineage>
        <taxon>Eukaryota</taxon>
        <taxon>Metazoa</taxon>
        <taxon>Ecdysozoa</taxon>
        <taxon>Arthropoda</taxon>
        <taxon>Hexapoda</taxon>
        <taxon>Collembola</taxon>
        <taxon>Symphypleona</taxon>
        <taxon>Sminthuridae</taxon>
        <taxon>Allacma</taxon>
    </lineage>
</organism>
<dbReference type="Proteomes" id="UP000708208">
    <property type="component" value="Unassembled WGS sequence"/>
</dbReference>
<keyword evidence="2" id="KW-1185">Reference proteome</keyword>
<protein>
    <submittedName>
        <fullName evidence="1">Uncharacterized protein</fullName>
    </submittedName>
</protein>